<name>A0ABX1H1U7_9ACTN</name>
<feature type="domain" description="NADH:flavin oxidoreductase/NADH oxidase N-terminal" evidence="4">
    <location>
        <begin position="78"/>
        <end position="410"/>
    </location>
</feature>
<dbReference type="SUPFAM" id="SSF51395">
    <property type="entry name" value="FMN-linked oxidoreductases"/>
    <property type="match status" value="1"/>
</dbReference>
<organism evidence="5 6">
    <name type="scientific">Streptomyces physcomitrii</name>
    <dbReference type="NCBI Taxonomy" id="2724184"/>
    <lineage>
        <taxon>Bacteria</taxon>
        <taxon>Bacillati</taxon>
        <taxon>Actinomycetota</taxon>
        <taxon>Actinomycetes</taxon>
        <taxon>Kitasatosporales</taxon>
        <taxon>Streptomycetaceae</taxon>
        <taxon>Streptomyces</taxon>
    </lineage>
</organism>
<dbReference type="InterPro" id="IPR051799">
    <property type="entry name" value="NADH_flavin_oxidoreductase"/>
</dbReference>
<accession>A0ABX1H1U7</accession>
<dbReference type="PANTHER" id="PTHR43656:SF2">
    <property type="entry name" value="BINDING OXIDOREDUCTASE, PUTATIVE (AFU_ORTHOLOGUE AFUA_2G08260)-RELATED"/>
    <property type="match status" value="1"/>
</dbReference>
<comment type="caution">
    <text evidence="5">The sequence shown here is derived from an EMBL/GenBank/DDBJ whole genome shotgun (WGS) entry which is preliminary data.</text>
</comment>
<sequence length="481" mass="51608">MADLWRGFTVREKAEQQRKYATESAGAENSVEAADGTGTEGIASGPGEGGKGNSDGPGRGHIENPGRESAAIPDLLREPFTLPNGFVLPNRLAKAALSEGLADRDHAPGDRIKSLYRRWAGSGMGLSITGNVMVDSRAIGEPGNVVVEDERHLGHLTEWARLAKSGGSKVFVQINHPGRQAPRTLTARPVAPSAVASPGTAGMFAEPRALTHDEVGEIIRRFARTARTVLRAGFDGVQIHGAHGYLVSQFLSPLANLRTDDWGGTPEKRRRFLLELVRAVRAETGAGTPLAVKLNSADFQRGGFGEEESVEVVHALAAEGIDLLEISGGTYGSAAMLGVDPSLKESTRRREAYFLSYAERVRAELPGLPLMLTGGFRTLDAMADAVRGGAVDLVGLGRPLTVEPDIPRELLAGNSDRSIVNPKRSGIRLLDNLTELVYYSVQMRRMGQGKEPAPRRHPALNVAQFLVHNGVDSVRLPKRGR</sequence>
<reference evidence="5 6" key="1">
    <citation type="submission" date="2020-04" db="EMBL/GenBank/DDBJ databases">
        <title>Phylogenetic Diversity and Antibacterial Activity against Ralstonia solanacearum of Endophytic Actinomycete Isolated from Moss.</title>
        <authorList>
            <person name="Zhuang X."/>
        </authorList>
    </citation>
    <scope>NUCLEOTIDE SEQUENCE [LARGE SCALE GENOMIC DNA]</scope>
    <source>
        <strain evidence="5 6">LD120</strain>
    </source>
</reference>
<feature type="region of interest" description="Disordered" evidence="3">
    <location>
        <begin position="1"/>
        <end position="67"/>
    </location>
</feature>
<keyword evidence="1" id="KW-0285">Flavoprotein</keyword>
<proteinExistence type="predicted"/>
<gene>
    <name evidence="5" type="ORF">HFV08_14035</name>
</gene>
<keyword evidence="2" id="KW-0560">Oxidoreductase</keyword>
<feature type="compositionally biased region" description="Gly residues" evidence="3">
    <location>
        <begin position="44"/>
        <end position="57"/>
    </location>
</feature>
<dbReference type="Pfam" id="PF00724">
    <property type="entry name" value="Oxidored_FMN"/>
    <property type="match status" value="1"/>
</dbReference>
<evidence type="ECO:0000313" key="5">
    <source>
        <dbReference type="EMBL" id="NKI42341.1"/>
    </source>
</evidence>
<evidence type="ECO:0000259" key="4">
    <source>
        <dbReference type="Pfam" id="PF00724"/>
    </source>
</evidence>
<dbReference type="InterPro" id="IPR013785">
    <property type="entry name" value="Aldolase_TIM"/>
</dbReference>
<dbReference type="CDD" id="cd04733">
    <property type="entry name" value="OYE_like_2_FMN"/>
    <property type="match status" value="1"/>
</dbReference>
<evidence type="ECO:0000256" key="2">
    <source>
        <dbReference type="ARBA" id="ARBA00023002"/>
    </source>
</evidence>
<dbReference type="PANTHER" id="PTHR43656">
    <property type="entry name" value="BINDING OXIDOREDUCTASE, PUTATIVE (AFU_ORTHOLOGUE AFUA_2G08260)-RELATED"/>
    <property type="match status" value="1"/>
</dbReference>
<evidence type="ECO:0000256" key="3">
    <source>
        <dbReference type="SAM" id="MobiDB-lite"/>
    </source>
</evidence>
<evidence type="ECO:0000313" key="6">
    <source>
        <dbReference type="Proteomes" id="UP000772196"/>
    </source>
</evidence>
<dbReference type="Gene3D" id="3.20.20.70">
    <property type="entry name" value="Aldolase class I"/>
    <property type="match status" value="1"/>
</dbReference>
<dbReference type="Proteomes" id="UP000772196">
    <property type="component" value="Unassembled WGS sequence"/>
</dbReference>
<keyword evidence="6" id="KW-1185">Reference proteome</keyword>
<dbReference type="InterPro" id="IPR001155">
    <property type="entry name" value="OxRdtase_FMN_N"/>
</dbReference>
<dbReference type="EMBL" id="JAAWWP010000007">
    <property type="protein sequence ID" value="NKI42341.1"/>
    <property type="molecule type" value="Genomic_DNA"/>
</dbReference>
<evidence type="ECO:0000256" key="1">
    <source>
        <dbReference type="ARBA" id="ARBA00022630"/>
    </source>
</evidence>
<feature type="compositionally biased region" description="Basic and acidic residues" evidence="3">
    <location>
        <begin position="9"/>
        <end position="21"/>
    </location>
</feature>
<protein>
    <submittedName>
        <fullName evidence="5">NADH:flavin oxidoreductase/NADH oxidase family protein</fullName>
    </submittedName>
</protein>